<evidence type="ECO:0000256" key="1">
    <source>
        <dbReference type="ARBA" id="ARBA00022690"/>
    </source>
</evidence>
<evidence type="ECO:0000313" key="3">
    <source>
        <dbReference type="EMBL" id="EZG85830.1"/>
    </source>
</evidence>
<reference evidence="3" key="1">
    <citation type="submission" date="2013-12" db="EMBL/GenBank/DDBJ databases">
        <authorList>
            <person name="Omoto C.K."/>
            <person name="Sibley D."/>
            <person name="Venepally P."/>
            <person name="Hadjithomas M."/>
            <person name="Karamycheva S."/>
            <person name="Brunk B."/>
            <person name="Roos D."/>
            <person name="Caler E."/>
            <person name="Lorenzi H."/>
        </authorList>
    </citation>
    <scope>NUCLEOTIDE SEQUENCE</scope>
</reference>
<gene>
    <name evidence="3" type="ORF">GNI_011370</name>
</gene>
<name>A0A023BCP4_GRENI</name>
<dbReference type="Proteomes" id="UP000019763">
    <property type="component" value="Unassembled WGS sequence"/>
</dbReference>
<comment type="caution">
    <text evidence="3">The sequence shown here is derived from an EMBL/GenBank/DDBJ whole genome shotgun (WGS) entry which is preliminary data.</text>
</comment>
<dbReference type="VEuPathDB" id="CryptoDB:GNI_011370"/>
<dbReference type="AlphaFoldDB" id="A0A023BCP4"/>
<evidence type="ECO:0000256" key="2">
    <source>
        <dbReference type="ARBA" id="ARBA00022704"/>
    </source>
</evidence>
<protein>
    <submittedName>
        <fullName evidence="3">Uncharacterized protein</fullName>
    </submittedName>
</protein>
<dbReference type="GO" id="GO:0004869">
    <property type="term" value="F:cysteine-type endopeptidase inhibitor activity"/>
    <property type="evidence" value="ECO:0007669"/>
    <property type="project" value="UniProtKB-KW"/>
</dbReference>
<sequence length="117" mass="13528">MVEVHTLSQEGVCNMRVKDWCRVNLRCSLSSVSRWRLKGYNRVSLFQHERTLTASPHWRLRATGYVTPRGGSGATGIQWFEFEVMNPGLHEINVEHVYPWAARHISQTQSYKVQATI</sequence>
<dbReference type="EMBL" id="AFNH02000085">
    <property type="protein sequence ID" value="EZG85830.1"/>
    <property type="molecule type" value="Genomic_DNA"/>
</dbReference>
<evidence type="ECO:0000313" key="4">
    <source>
        <dbReference type="Proteomes" id="UP000019763"/>
    </source>
</evidence>
<keyword evidence="2" id="KW-0789">Thiol protease inhibitor</keyword>
<keyword evidence="4" id="KW-1185">Reference proteome</keyword>
<organism evidence="3 4">
    <name type="scientific">Gregarina niphandrodes</name>
    <name type="common">Septate eugregarine</name>
    <dbReference type="NCBI Taxonomy" id="110365"/>
    <lineage>
        <taxon>Eukaryota</taxon>
        <taxon>Sar</taxon>
        <taxon>Alveolata</taxon>
        <taxon>Apicomplexa</taxon>
        <taxon>Conoidasida</taxon>
        <taxon>Gregarinasina</taxon>
        <taxon>Eugregarinorida</taxon>
        <taxon>Gregarinidae</taxon>
        <taxon>Gregarina</taxon>
    </lineage>
</organism>
<proteinExistence type="predicted"/>
<dbReference type="Gene3D" id="2.60.40.2020">
    <property type="match status" value="1"/>
</dbReference>
<accession>A0A023BCP4</accession>
<keyword evidence="1" id="KW-0646">Protease inhibitor</keyword>
<dbReference type="RefSeq" id="XP_011128807.1">
    <property type="nucleotide sequence ID" value="XM_011130505.1"/>
</dbReference>
<dbReference type="GeneID" id="22910670"/>
<dbReference type="InterPro" id="IPR036331">
    <property type="entry name" value="Chagasin-like_sf"/>
</dbReference>